<dbReference type="Proteomes" id="UP000033519">
    <property type="component" value="Unassembled WGS sequence"/>
</dbReference>
<reference evidence="3 5" key="2">
    <citation type="submission" date="2016-10" db="EMBL/GenBank/DDBJ databases">
        <authorList>
            <person name="de Groot N.N."/>
        </authorList>
    </citation>
    <scope>NUCLEOTIDE SEQUENCE [LARGE SCALE GENOMIC DNA]</scope>
    <source>
        <strain evidence="3 5">CGMCC 1.10210</strain>
    </source>
</reference>
<evidence type="ECO:0000259" key="1">
    <source>
        <dbReference type="PROSITE" id="PS51186"/>
    </source>
</evidence>
<accession>A0A0F5PZ87</accession>
<protein>
    <submittedName>
        <fullName evidence="3">Acetyltransferase (GNAT) domain-containing protein</fullName>
    </submittedName>
</protein>
<dbReference type="AlphaFoldDB" id="A0A0F5PZ87"/>
<dbReference type="InterPro" id="IPR000182">
    <property type="entry name" value="GNAT_dom"/>
</dbReference>
<proteinExistence type="predicted"/>
<evidence type="ECO:0000313" key="2">
    <source>
        <dbReference type="EMBL" id="KKC33992.1"/>
    </source>
</evidence>
<organism evidence="3 5">
    <name type="scientific">Devosia psychrophila</name>
    <dbReference type="NCBI Taxonomy" id="728005"/>
    <lineage>
        <taxon>Bacteria</taxon>
        <taxon>Pseudomonadati</taxon>
        <taxon>Pseudomonadota</taxon>
        <taxon>Alphaproteobacteria</taxon>
        <taxon>Hyphomicrobiales</taxon>
        <taxon>Devosiaceae</taxon>
        <taxon>Devosia</taxon>
    </lineage>
</organism>
<sequence>MAVIVIDHLPADEAPLRCPSGWDRLVELADSRYRIRPIRPMDAPLYPYFLRMVSEDDLRLRYLSTSKPFSPERIMKLTQIDFERDVACVATDEPSGQLAGVVRYGGQPDRQGAEFAILARSDLHGIELGRELLLQLSSYARAHGIRRIYGLVRRDNVPTFALASSLGFVSRSHRDDHTLVDVAKELIGRSAAAVTGRTMSDRMLEVQP</sequence>
<dbReference type="PATRIC" id="fig|728005.3.peg.3504"/>
<dbReference type="GO" id="GO:0016747">
    <property type="term" value="F:acyltransferase activity, transferring groups other than amino-acyl groups"/>
    <property type="evidence" value="ECO:0007669"/>
    <property type="project" value="InterPro"/>
</dbReference>
<dbReference type="EMBL" id="LAPV01000066">
    <property type="protein sequence ID" value="KKC33992.1"/>
    <property type="molecule type" value="Genomic_DNA"/>
</dbReference>
<keyword evidence="4" id="KW-1185">Reference proteome</keyword>
<evidence type="ECO:0000313" key="3">
    <source>
        <dbReference type="EMBL" id="SFD40491.1"/>
    </source>
</evidence>
<keyword evidence="3" id="KW-0808">Transferase</keyword>
<dbReference type="Gene3D" id="3.40.630.30">
    <property type="match status" value="1"/>
</dbReference>
<name>A0A0F5PZ87_9HYPH</name>
<dbReference type="Pfam" id="PF00583">
    <property type="entry name" value="Acetyltransf_1"/>
    <property type="match status" value="1"/>
</dbReference>
<gene>
    <name evidence="3" type="ORF">SAMN04488059_15311</name>
    <name evidence="2" type="ORF">WH91_05440</name>
</gene>
<reference evidence="2 4" key="1">
    <citation type="submission" date="2015-03" db="EMBL/GenBank/DDBJ databases">
        <authorList>
            <person name="Lepp D."/>
            <person name="Hassan Y.I."/>
            <person name="Li X.-Z."/>
            <person name="Zhou T."/>
        </authorList>
    </citation>
    <scope>NUCLEOTIDE SEQUENCE [LARGE SCALE GENOMIC DNA]</scope>
    <source>
        <strain evidence="2 4">Cr7-05</strain>
    </source>
</reference>
<feature type="domain" description="N-acetyltransferase" evidence="1">
    <location>
        <begin position="33"/>
        <end position="187"/>
    </location>
</feature>
<evidence type="ECO:0000313" key="5">
    <source>
        <dbReference type="Proteomes" id="UP000182258"/>
    </source>
</evidence>
<dbReference type="PROSITE" id="PS51186">
    <property type="entry name" value="GNAT"/>
    <property type="match status" value="1"/>
</dbReference>
<evidence type="ECO:0000313" key="4">
    <source>
        <dbReference type="Proteomes" id="UP000033519"/>
    </source>
</evidence>
<dbReference type="InterPro" id="IPR016181">
    <property type="entry name" value="Acyl_CoA_acyltransferase"/>
</dbReference>
<dbReference type="Proteomes" id="UP000182258">
    <property type="component" value="Unassembled WGS sequence"/>
</dbReference>
<dbReference type="OrthoDB" id="9807426at2"/>
<dbReference type="SUPFAM" id="SSF55729">
    <property type="entry name" value="Acyl-CoA N-acyltransferases (Nat)"/>
    <property type="match status" value="1"/>
</dbReference>
<dbReference type="EMBL" id="FOMB01000053">
    <property type="protein sequence ID" value="SFD40491.1"/>
    <property type="molecule type" value="Genomic_DNA"/>
</dbReference>
<dbReference type="STRING" id="728005.SAMN04488059_15311"/>
<dbReference type="RefSeq" id="WP_046169993.1">
    <property type="nucleotide sequence ID" value="NZ_FOMB01000053.1"/>
</dbReference>